<keyword evidence="1" id="KW-1133">Transmembrane helix</keyword>
<name>A0A1X7LKG6_9BACT</name>
<keyword evidence="1" id="KW-0812">Transmembrane</keyword>
<protein>
    <submittedName>
        <fullName evidence="2">Uncharacterized protein</fullName>
    </submittedName>
</protein>
<organism evidence="2 3">
    <name type="scientific">Marivirga sericea</name>
    <dbReference type="NCBI Taxonomy" id="1028"/>
    <lineage>
        <taxon>Bacteria</taxon>
        <taxon>Pseudomonadati</taxon>
        <taxon>Bacteroidota</taxon>
        <taxon>Cytophagia</taxon>
        <taxon>Cytophagales</taxon>
        <taxon>Marivirgaceae</taxon>
        <taxon>Marivirga</taxon>
    </lineage>
</organism>
<keyword evidence="3" id="KW-1185">Reference proteome</keyword>
<feature type="transmembrane region" description="Helical" evidence="1">
    <location>
        <begin position="6"/>
        <end position="27"/>
    </location>
</feature>
<dbReference type="RefSeq" id="WP_085519235.1">
    <property type="nucleotide sequence ID" value="NZ_FXAW01000023.1"/>
</dbReference>
<dbReference type="Proteomes" id="UP000193804">
    <property type="component" value="Unassembled WGS sequence"/>
</dbReference>
<sequence>MKKIIFVIVSVLLILSLFFNFVFFYILRYDWDWEKDKLQDKTRILYYLTNDVRLDVINDKQLENMSASNGILNKVDSLKTASNDTLTIIQEELVAMSGGYLFNGNYVNPKAKTYVKRYFYEENFYRPYAYKEVDSLLSNYIANYERLTNLKSELNAIPVMLSGYKRNSVSDIFYDLTLSESMIAISLIQTKIEIDFNNYMHNMK</sequence>
<evidence type="ECO:0000313" key="3">
    <source>
        <dbReference type="Proteomes" id="UP000193804"/>
    </source>
</evidence>
<evidence type="ECO:0000313" key="2">
    <source>
        <dbReference type="EMBL" id="SMG54378.1"/>
    </source>
</evidence>
<reference evidence="3" key="1">
    <citation type="submission" date="2017-04" db="EMBL/GenBank/DDBJ databases">
        <authorList>
            <person name="Varghese N."/>
            <person name="Submissions S."/>
        </authorList>
    </citation>
    <scope>NUCLEOTIDE SEQUENCE [LARGE SCALE GENOMIC DNA]</scope>
    <source>
        <strain evidence="3">DSM 4125</strain>
    </source>
</reference>
<dbReference type="AlphaFoldDB" id="A0A1X7LKG6"/>
<proteinExistence type="predicted"/>
<accession>A0A1X7LKG6</accession>
<dbReference type="EMBL" id="FXAW01000023">
    <property type="protein sequence ID" value="SMG54378.1"/>
    <property type="molecule type" value="Genomic_DNA"/>
</dbReference>
<evidence type="ECO:0000256" key="1">
    <source>
        <dbReference type="SAM" id="Phobius"/>
    </source>
</evidence>
<keyword evidence="1" id="KW-0472">Membrane</keyword>
<gene>
    <name evidence="2" type="ORF">SAMN05661096_04138</name>
</gene>